<dbReference type="RefSeq" id="WP_110525603.1">
    <property type="nucleotide sequence ID" value="NZ_QKOE01000009.1"/>
</dbReference>
<dbReference type="EMBL" id="QKOE01000009">
    <property type="protein sequence ID" value="PZA16114.1"/>
    <property type="molecule type" value="Genomic_DNA"/>
</dbReference>
<keyword evidence="1" id="KW-0812">Transmembrane</keyword>
<evidence type="ECO:0000313" key="3">
    <source>
        <dbReference type="Proteomes" id="UP000248259"/>
    </source>
</evidence>
<feature type="transmembrane region" description="Helical" evidence="1">
    <location>
        <begin position="61"/>
        <end position="81"/>
    </location>
</feature>
<gene>
    <name evidence="2" type="ORF">DNK49_13980</name>
</gene>
<evidence type="ECO:0000256" key="1">
    <source>
        <dbReference type="SAM" id="Phobius"/>
    </source>
</evidence>
<protein>
    <submittedName>
        <fullName evidence="2">Uncharacterized protein</fullName>
    </submittedName>
</protein>
<keyword evidence="1" id="KW-1133">Transmembrane helix</keyword>
<accession>A0A323UUC5</accession>
<organism evidence="2 3">
    <name type="scientific">Parazoarcus communis SWub3 = DSM 12120</name>
    <dbReference type="NCBI Taxonomy" id="1121029"/>
    <lineage>
        <taxon>Bacteria</taxon>
        <taxon>Pseudomonadati</taxon>
        <taxon>Pseudomonadota</taxon>
        <taxon>Betaproteobacteria</taxon>
        <taxon>Rhodocyclales</taxon>
        <taxon>Zoogloeaceae</taxon>
        <taxon>Parazoarcus</taxon>
    </lineage>
</organism>
<sequence>MAALLRRIRRAVLLARMAIAAADLDWALRHAPDMAVEKRKALWRAEQAIDRFDSRHPVRRVSMDAVVVVVSAAGALPFLFLDLLEKL</sequence>
<keyword evidence="1" id="KW-0472">Membrane</keyword>
<dbReference type="AlphaFoldDB" id="A0A323UUC5"/>
<dbReference type="Proteomes" id="UP000248259">
    <property type="component" value="Unassembled WGS sequence"/>
</dbReference>
<keyword evidence="3" id="KW-1185">Reference proteome</keyword>
<name>A0A323UUC5_9RHOO</name>
<proteinExistence type="predicted"/>
<evidence type="ECO:0000313" key="2">
    <source>
        <dbReference type="EMBL" id="PZA16114.1"/>
    </source>
</evidence>
<reference evidence="2 3" key="1">
    <citation type="submission" date="2018-06" db="EMBL/GenBank/DDBJ databases">
        <title>Azoarcus communis strain SWub3 genome.</title>
        <authorList>
            <person name="Zorraquino Salvo V."/>
            <person name="Toubiana D."/>
            <person name="Blumwald E."/>
        </authorList>
    </citation>
    <scope>NUCLEOTIDE SEQUENCE [LARGE SCALE GENOMIC DNA]</scope>
    <source>
        <strain evidence="2 3">SWub3</strain>
    </source>
</reference>
<comment type="caution">
    <text evidence="2">The sequence shown here is derived from an EMBL/GenBank/DDBJ whole genome shotgun (WGS) entry which is preliminary data.</text>
</comment>